<reference evidence="2 3" key="1">
    <citation type="submission" date="2020-08" db="EMBL/GenBank/DDBJ databases">
        <title>Genomic Encyclopedia of Type Strains, Phase IV (KMG-IV): sequencing the most valuable type-strain genomes for metagenomic binning, comparative biology and taxonomic classification.</title>
        <authorList>
            <person name="Goeker M."/>
        </authorList>
    </citation>
    <scope>NUCLEOTIDE SEQUENCE [LARGE SCALE GENOMIC DNA]</scope>
    <source>
        <strain evidence="2 3">DSM 15895</strain>
    </source>
</reference>
<organism evidence="2 3">
    <name type="scientific">Planococcus koreensis</name>
    <dbReference type="NCBI Taxonomy" id="112331"/>
    <lineage>
        <taxon>Bacteria</taxon>
        <taxon>Bacillati</taxon>
        <taxon>Bacillota</taxon>
        <taxon>Bacilli</taxon>
        <taxon>Bacillales</taxon>
        <taxon>Caryophanaceae</taxon>
        <taxon>Planococcus</taxon>
    </lineage>
</organism>
<dbReference type="AlphaFoldDB" id="A0A7W8CQQ7"/>
<evidence type="ECO:0000313" key="2">
    <source>
        <dbReference type="EMBL" id="MBB5179826.1"/>
    </source>
</evidence>
<name>A0A7W8CQQ7_9BACL</name>
<dbReference type="Pfam" id="PF12867">
    <property type="entry name" value="DinB_2"/>
    <property type="match status" value="1"/>
</dbReference>
<dbReference type="InterPro" id="IPR024775">
    <property type="entry name" value="DinB-like"/>
</dbReference>
<dbReference type="EMBL" id="JACHHE010000003">
    <property type="protein sequence ID" value="MBB5179826.1"/>
    <property type="molecule type" value="Genomic_DNA"/>
</dbReference>
<evidence type="ECO:0000313" key="3">
    <source>
        <dbReference type="Proteomes" id="UP000525923"/>
    </source>
</evidence>
<sequence>MNFDFEEAIEILERTPRTLEVFLSGLSEGWLECNEGDDTWNAYEVIGHLVEAEISDWMPRLEMILSKGESEPFPPFDRFAHLQKTQVQSIDALLMEFQKLRKDNIQKLWDLVDPSQHLELTGMHPEFGPVRLKELLATWTVHDLTHISQIVRVMAERYKEDVGPWSAYLGIYRKRTD</sequence>
<feature type="domain" description="DinB-like" evidence="1">
    <location>
        <begin position="12"/>
        <end position="150"/>
    </location>
</feature>
<dbReference type="OrthoDB" id="1434917at2"/>
<dbReference type="RefSeq" id="WP_135503077.1">
    <property type="nucleotide sequence ID" value="NZ_JACHHE010000003.1"/>
</dbReference>
<comment type="caution">
    <text evidence="2">The sequence shown here is derived from an EMBL/GenBank/DDBJ whole genome shotgun (WGS) entry which is preliminary data.</text>
</comment>
<dbReference type="InterPro" id="IPR034660">
    <property type="entry name" value="DinB/YfiT-like"/>
</dbReference>
<proteinExistence type="predicted"/>
<dbReference type="Gene3D" id="1.20.120.450">
    <property type="entry name" value="dinb family like domain"/>
    <property type="match status" value="1"/>
</dbReference>
<gene>
    <name evidence="2" type="ORF">HNQ44_001250</name>
</gene>
<protein>
    <recommendedName>
        <fullName evidence="1">DinB-like domain-containing protein</fullName>
    </recommendedName>
</protein>
<accession>A0A7W8CQQ7</accession>
<dbReference type="SUPFAM" id="SSF109854">
    <property type="entry name" value="DinB/YfiT-like putative metalloenzymes"/>
    <property type="match status" value="1"/>
</dbReference>
<keyword evidence="3" id="KW-1185">Reference proteome</keyword>
<dbReference type="Proteomes" id="UP000525923">
    <property type="component" value="Unassembled WGS sequence"/>
</dbReference>
<evidence type="ECO:0000259" key="1">
    <source>
        <dbReference type="Pfam" id="PF12867"/>
    </source>
</evidence>